<feature type="domain" description="Septin-type G" evidence="3">
    <location>
        <begin position="255"/>
        <end position="659"/>
    </location>
</feature>
<feature type="compositionally biased region" description="Polar residues" evidence="2">
    <location>
        <begin position="531"/>
        <end position="541"/>
    </location>
</feature>
<evidence type="ECO:0000259" key="3">
    <source>
        <dbReference type="PROSITE" id="PS51719"/>
    </source>
</evidence>
<protein>
    <recommendedName>
        <fullName evidence="3">Septin-type G domain-containing protein</fullName>
    </recommendedName>
</protein>
<feature type="compositionally biased region" description="Low complexity" evidence="2">
    <location>
        <begin position="570"/>
        <end position="603"/>
    </location>
</feature>
<organism evidence="4 5">
    <name type="scientific">Kwoniella heveanensis BCC8398</name>
    <dbReference type="NCBI Taxonomy" id="1296120"/>
    <lineage>
        <taxon>Eukaryota</taxon>
        <taxon>Fungi</taxon>
        <taxon>Dikarya</taxon>
        <taxon>Basidiomycota</taxon>
        <taxon>Agaricomycotina</taxon>
        <taxon>Tremellomycetes</taxon>
        <taxon>Tremellales</taxon>
        <taxon>Cryptococcaceae</taxon>
        <taxon>Kwoniella</taxon>
    </lineage>
</organism>
<dbReference type="PROSITE" id="PS51719">
    <property type="entry name" value="G_SEPTIN"/>
    <property type="match status" value="1"/>
</dbReference>
<gene>
    <name evidence="4" type="ORF">I316_01626</name>
</gene>
<dbReference type="Gene3D" id="3.40.50.300">
    <property type="entry name" value="P-loop containing nucleotide triphosphate hydrolases"/>
    <property type="match status" value="1"/>
</dbReference>
<feature type="region of interest" description="Disordered" evidence="2">
    <location>
        <begin position="1"/>
        <end position="38"/>
    </location>
</feature>
<dbReference type="AlphaFoldDB" id="A0A1B9GZE0"/>
<feature type="region of interest" description="Disordered" evidence="2">
    <location>
        <begin position="487"/>
        <end position="541"/>
    </location>
</feature>
<reference evidence="5" key="2">
    <citation type="submission" date="2013-12" db="EMBL/GenBank/DDBJ databases">
        <title>Evolution of pathogenesis and genome organization in the Tremellales.</title>
        <authorList>
            <person name="Cuomo C."/>
            <person name="Litvintseva A."/>
            <person name="Heitman J."/>
            <person name="Chen Y."/>
            <person name="Sun S."/>
            <person name="Springer D."/>
            <person name="Dromer F."/>
            <person name="Young S."/>
            <person name="Zeng Q."/>
            <person name="Chapman S."/>
            <person name="Gujja S."/>
            <person name="Saif S."/>
            <person name="Birren B."/>
        </authorList>
    </citation>
    <scope>NUCLEOTIDE SEQUENCE [LARGE SCALE GENOMIC DNA]</scope>
    <source>
        <strain evidence="5">BCC8398</strain>
    </source>
</reference>
<feature type="region of interest" description="Disordered" evidence="2">
    <location>
        <begin position="80"/>
        <end position="182"/>
    </location>
</feature>
<dbReference type="PANTHER" id="PTHR18884">
    <property type="entry name" value="SEPTIN"/>
    <property type="match status" value="1"/>
</dbReference>
<comment type="similarity">
    <text evidence="1">Belongs to the TRAFAC class TrmE-Era-EngA-EngB-Septin-like GTPase superfamily. Septin GTPase family.</text>
</comment>
<dbReference type="STRING" id="1296120.A0A1B9GZE0"/>
<feature type="compositionally biased region" description="Low complexity" evidence="2">
    <location>
        <begin position="13"/>
        <end position="24"/>
    </location>
</feature>
<accession>A0A1B9GZE0</accession>
<keyword evidence="1" id="KW-0342">GTP-binding</keyword>
<sequence length="680" mass="74827">MTPGFLLRKRARPQSSQQSSSASPGSGGHPFNLNVRPSLSLPDLTTPLLDGSSSSWEEVPPFAFRPKSDHYEYNLTSHSQQLSHNHNHKLRPRISTSPTHRTPNNLNDHANATDGTLTATATAHTDTRARNKNRNKNRNRKPSLIGAGSGGEANQQQPPQFHRPFTPKMIISPLSPGDRDRKDLSFRISTAQWSNNNNGNNHNPNGGGGYQYGFLNSGVPSMAPGGVPGGPDNAKAFRETMMSMISRRKGRKKGVTGKLNLVVAGGKGVGKTSFINLLLNSLSEAPSHHSSPPPTLKPKAYTTVSTVSERLLVRFIDTPGLDLALSDELKAKERERGVAGLLRLVEDRFEEMWREERKVRRQVGAEEGLVHLVLYLIDARQVLVPPHPNIGDQVDWSCLGLFDDEDSPSKNKGNARDAYKALTALKVGMEPRLSKVEVDIIARLSKRTNILPVLTHSDCLTTSELEKVREAIRRDLSAKDVNIPGKGFGVFFPSEEEESRKSFDSMDDPMELDGGPPTPDSMAGEDRDQDSPGNDNSNNNAVDEVEMLPYAVFMPDRFDRSNFRSVHSNAQQSKSKGKAKAGCNSTSGAAAAASSSGSDAGSAENPCRNYPWGKASVYDEDQSDFMVLRDAVLGDYAKILRNSTREVLYEKYRTEKLLSRRGTTLPQEERDRILREIEKV</sequence>
<keyword evidence="1" id="KW-0547">Nucleotide-binding</keyword>
<dbReference type="InterPro" id="IPR027417">
    <property type="entry name" value="P-loop_NTPase"/>
</dbReference>
<evidence type="ECO:0000313" key="5">
    <source>
        <dbReference type="Proteomes" id="UP000092666"/>
    </source>
</evidence>
<evidence type="ECO:0000313" key="4">
    <source>
        <dbReference type="EMBL" id="OCF36379.1"/>
    </source>
</evidence>
<keyword evidence="5" id="KW-1185">Reference proteome</keyword>
<dbReference type="InterPro" id="IPR030379">
    <property type="entry name" value="G_SEPTIN_dom"/>
</dbReference>
<dbReference type="Proteomes" id="UP000092666">
    <property type="component" value="Unassembled WGS sequence"/>
</dbReference>
<feature type="compositionally biased region" description="Basic residues" evidence="2">
    <location>
        <begin position="130"/>
        <end position="141"/>
    </location>
</feature>
<feature type="region of interest" description="Disordered" evidence="2">
    <location>
        <begin position="564"/>
        <end position="605"/>
    </location>
</feature>
<dbReference type="SUPFAM" id="SSF52540">
    <property type="entry name" value="P-loop containing nucleoside triphosphate hydrolases"/>
    <property type="match status" value="1"/>
</dbReference>
<feature type="compositionally biased region" description="Low complexity" evidence="2">
    <location>
        <begin position="110"/>
        <end position="124"/>
    </location>
</feature>
<proteinExistence type="inferred from homology"/>
<dbReference type="EMBL" id="KI669495">
    <property type="protein sequence ID" value="OCF36379.1"/>
    <property type="molecule type" value="Genomic_DNA"/>
</dbReference>
<dbReference type="OrthoDB" id="10261408at2759"/>
<dbReference type="GO" id="GO:0005525">
    <property type="term" value="F:GTP binding"/>
    <property type="evidence" value="ECO:0007669"/>
    <property type="project" value="UniProtKB-KW"/>
</dbReference>
<dbReference type="Pfam" id="PF00735">
    <property type="entry name" value="Septin"/>
    <property type="match status" value="3"/>
</dbReference>
<feature type="compositionally biased region" description="Polar residues" evidence="2">
    <location>
        <begin position="94"/>
        <end position="108"/>
    </location>
</feature>
<name>A0A1B9GZE0_9TREE</name>
<evidence type="ECO:0000256" key="1">
    <source>
        <dbReference type="RuleBase" id="RU004560"/>
    </source>
</evidence>
<reference evidence="4 5" key="1">
    <citation type="submission" date="2013-07" db="EMBL/GenBank/DDBJ databases">
        <title>The Genome Sequence of Cryptococcus heveanensis BCC8398.</title>
        <authorList>
            <consortium name="The Broad Institute Genome Sequencing Platform"/>
            <person name="Cuomo C."/>
            <person name="Litvintseva A."/>
            <person name="Chen Y."/>
            <person name="Heitman J."/>
            <person name="Sun S."/>
            <person name="Springer D."/>
            <person name="Dromer F."/>
            <person name="Young S.K."/>
            <person name="Zeng Q."/>
            <person name="Gargeya S."/>
            <person name="Fitzgerald M."/>
            <person name="Abouelleil A."/>
            <person name="Alvarado L."/>
            <person name="Berlin A.M."/>
            <person name="Chapman S.B."/>
            <person name="Dewar J."/>
            <person name="Goldberg J."/>
            <person name="Griggs A."/>
            <person name="Gujja S."/>
            <person name="Hansen M."/>
            <person name="Howarth C."/>
            <person name="Imamovic A."/>
            <person name="Larimer J."/>
            <person name="McCowan C."/>
            <person name="Murphy C."/>
            <person name="Pearson M."/>
            <person name="Priest M."/>
            <person name="Roberts A."/>
            <person name="Saif S."/>
            <person name="Shea T."/>
            <person name="Sykes S."/>
            <person name="Wortman J."/>
            <person name="Nusbaum C."/>
            <person name="Birren B."/>
        </authorList>
    </citation>
    <scope>NUCLEOTIDE SEQUENCE [LARGE SCALE GENOMIC DNA]</scope>
    <source>
        <strain evidence="4 5">BCC8398</strain>
    </source>
</reference>
<evidence type="ECO:0000256" key="2">
    <source>
        <dbReference type="SAM" id="MobiDB-lite"/>
    </source>
</evidence>